<keyword evidence="3" id="KW-1185">Reference proteome</keyword>
<evidence type="ECO:0000256" key="1">
    <source>
        <dbReference type="SAM" id="MobiDB-lite"/>
    </source>
</evidence>
<feature type="region of interest" description="Disordered" evidence="1">
    <location>
        <begin position="1"/>
        <end position="105"/>
    </location>
</feature>
<feature type="compositionally biased region" description="Basic and acidic residues" evidence="1">
    <location>
        <begin position="7"/>
        <end position="33"/>
    </location>
</feature>
<name>A0A8K0J2Q4_9HYPO</name>
<protein>
    <submittedName>
        <fullName evidence="2">Uncharacterized protein</fullName>
    </submittedName>
</protein>
<reference evidence="2" key="1">
    <citation type="journal article" date="2020" name="bioRxiv">
        <title>Whole genome comparisons of ergot fungi reveals the divergence and evolution of species within the genus Claviceps are the result of varying mechanisms driving genome evolution and host range expansion.</title>
        <authorList>
            <person name="Wyka S.A."/>
            <person name="Mondo S.J."/>
            <person name="Liu M."/>
            <person name="Dettman J."/>
            <person name="Nalam V."/>
            <person name="Broders K.D."/>
        </authorList>
    </citation>
    <scope>NUCLEOTIDE SEQUENCE</scope>
    <source>
        <strain evidence="2">CCC 489</strain>
    </source>
</reference>
<evidence type="ECO:0000313" key="3">
    <source>
        <dbReference type="Proteomes" id="UP000811619"/>
    </source>
</evidence>
<sequence>MTTTDDESTRQDTTFKDQLDKAAVEQREREQPRKSNPIVEKSTSVTEFIPAASKILGAKEPPKGEQPSVTGPPERPDHDPSIETFVRDQHRSKQPGADANSVDGQ</sequence>
<proteinExistence type="predicted"/>
<comment type="caution">
    <text evidence="2">The sequence shown here is derived from an EMBL/GenBank/DDBJ whole genome shotgun (WGS) entry which is preliminary data.</text>
</comment>
<accession>A0A8K0J2Q4</accession>
<dbReference type="AlphaFoldDB" id="A0A8K0J2Q4"/>
<evidence type="ECO:0000313" key="2">
    <source>
        <dbReference type="EMBL" id="KAG5919005.1"/>
    </source>
</evidence>
<feature type="compositionally biased region" description="Basic and acidic residues" evidence="1">
    <location>
        <begin position="74"/>
        <end position="91"/>
    </location>
</feature>
<organism evidence="2 3">
    <name type="scientific">Claviceps africana</name>
    <dbReference type="NCBI Taxonomy" id="83212"/>
    <lineage>
        <taxon>Eukaryota</taxon>
        <taxon>Fungi</taxon>
        <taxon>Dikarya</taxon>
        <taxon>Ascomycota</taxon>
        <taxon>Pezizomycotina</taxon>
        <taxon>Sordariomycetes</taxon>
        <taxon>Hypocreomycetidae</taxon>
        <taxon>Hypocreales</taxon>
        <taxon>Clavicipitaceae</taxon>
        <taxon>Claviceps</taxon>
    </lineage>
</organism>
<dbReference type="EMBL" id="SRPY01000699">
    <property type="protein sequence ID" value="KAG5919005.1"/>
    <property type="molecule type" value="Genomic_DNA"/>
</dbReference>
<dbReference type="Proteomes" id="UP000811619">
    <property type="component" value="Unassembled WGS sequence"/>
</dbReference>
<gene>
    <name evidence="2" type="ORF">E4U42_006631</name>
</gene>
<dbReference type="OrthoDB" id="3436397at2759"/>